<dbReference type="RefSeq" id="WP_093965550.1">
    <property type="nucleotide sequence ID" value="NZ_FXYE01000001.1"/>
</dbReference>
<dbReference type="AlphaFoldDB" id="A0A238JMJ4"/>
<dbReference type="Gene3D" id="3.90.550.10">
    <property type="entry name" value="Spore Coat Polysaccharide Biosynthesis Protein SpsA, Chain A"/>
    <property type="match status" value="1"/>
</dbReference>
<feature type="domain" description="Glycosyltransferase 2-like" evidence="1">
    <location>
        <begin position="25"/>
        <end position="158"/>
    </location>
</feature>
<dbReference type="OrthoDB" id="9802649at2"/>
<dbReference type="GO" id="GO:0006487">
    <property type="term" value="P:protein N-linked glycosylation"/>
    <property type="evidence" value="ECO:0007669"/>
    <property type="project" value="TreeGrafter"/>
</dbReference>
<name>A0A238JMJ4_9RHOB</name>
<keyword evidence="2" id="KW-0328">Glycosyltransferase</keyword>
<proteinExistence type="predicted"/>
<dbReference type="GO" id="GO:0016757">
    <property type="term" value="F:glycosyltransferase activity"/>
    <property type="evidence" value="ECO:0007669"/>
    <property type="project" value="UniProtKB-KW"/>
</dbReference>
<dbReference type="PANTHER" id="PTHR10859">
    <property type="entry name" value="GLYCOSYL TRANSFERASE"/>
    <property type="match status" value="1"/>
</dbReference>
<dbReference type="SUPFAM" id="SSF53448">
    <property type="entry name" value="Nucleotide-diphospho-sugar transferases"/>
    <property type="match status" value="1"/>
</dbReference>
<evidence type="ECO:0000259" key="1">
    <source>
        <dbReference type="Pfam" id="PF00535"/>
    </source>
</evidence>
<gene>
    <name evidence="2" type="primary">ykoT_1</name>
    <name evidence="2" type="ORF">COL8621_00278</name>
</gene>
<protein>
    <submittedName>
        <fullName evidence="2">Putative glycosyltransferase YkoT</fullName>
        <ecNumber evidence="2">2.4.-.-</ecNumber>
    </submittedName>
</protein>
<dbReference type="InterPro" id="IPR029044">
    <property type="entry name" value="Nucleotide-diphossugar_trans"/>
</dbReference>
<dbReference type="EMBL" id="FXYE01000001">
    <property type="protein sequence ID" value="SMX31102.1"/>
    <property type="molecule type" value="Genomic_DNA"/>
</dbReference>
<dbReference type="InterPro" id="IPR001173">
    <property type="entry name" value="Glyco_trans_2-like"/>
</dbReference>
<dbReference type="PANTHER" id="PTHR10859:SF91">
    <property type="entry name" value="DOLICHYL-PHOSPHATE BETA-GLUCOSYLTRANSFERASE"/>
    <property type="match status" value="1"/>
</dbReference>
<reference evidence="3" key="1">
    <citation type="submission" date="2017-05" db="EMBL/GenBank/DDBJ databases">
        <authorList>
            <person name="Rodrigo-Torres L."/>
            <person name="Arahal R. D."/>
            <person name="Lucena T."/>
        </authorList>
    </citation>
    <scope>NUCLEOTIDE SEQUENCE [LARGE SCALE GENOMIC DNA]</scope>
    <source>
        <strain evidence="3">CECT 8621</strain>
    </source>
</reference>
<accession>A0A238JMJ4</accession>
<sequence length="293" mass="32229">MTIVSSNFDADPMFPVACNTPAPITIVVPCYNEASRLDAAAFQTYIDTRNDVSFLFVDDGSRDDTLECLSTLQATRPHRITVLSLSQNSGKAEAVRQGLIFATNAGAQLVGYWDADLATPLDAIDDFVRVANKFQDVSVVFGSRRALLGHRIERTLKRRMVSRLCAVLARQAVRLPLGDTQCGAKLLRNTGDLRDALKSPFTAGWLFDVELFARLSARMPKGRCAFYEQPLCEWDEIPGSKVSGSAIVKSGMRMLRLIAETRFGLPALQNEMQAVPVARVVDAPKTPTFGWVN</sequence>
<keyword evidence="3" id="KW-1185">Reference proteome</keyword>
<dbReference type="Proteomes" id="UP000202922">
    <property type="component" value="Unassembled WGS sequence"/>
</dbReference>
<keyword evidence="2" id="KW-0808">Transferase</keyword>
<organism evidence="2 3">
    <name type="scientific">Actibacterium lipolyticum</name>
    <dbReference type="NCBI Taxonomy" id="1524263"/>
    <lineage>
        <taxon>Bacteria</taxon>
        <taxon>Pseudomonadati</taxon>
        <taxon>Pseudomonadota</taxon>
        <taxon>Alphaproteobacteria</taxon>
        <taxon>Rhodobacterales</taxon>
        <taxon>Roseobacteraceae</taxon>
        <taxon>Actibacterium</taxon>
    </lineage>
</organism>
<dbReference type="EC" id="2.4.-.-" evidence="2"/>
<evidence type="ECO:0000313" key="3">
    <source>
        <dbReference type="Proteomes" id="UP000202922"/>
    </source>
</evidence>
<evidence type="ECO:0000313" key="2">
    <source>
        <dbReference type="EMBL" id="SMX31102.1"/>
    </source>
</evidence>
<dbReference type="Pfam" id="PF00535">
    <property type="entry name" value="Glycos_transf_2"/>
    <property type="match status" value="1"/>
</dbReference>